<gene>
    <name evidence="8 12" type="primary">aroE</name>
    <name evidence="12" type="ORF">LIN78_11210</name>
</gene>
<evidence type="ECO:0000259" key="9">
    <source>
        <dbReference type="Pfam" id="PF01488"/>
    </source>
</evidence>
<comment type="subunit">
    <text evidence="8">Homodimer.</text>
</comment>
<evidence type="ECO:0000256" key="4">
    <source>
        <dbReference type="ARBA" id="ARBA00022857"/>
    </source>
</evidence>
<dbReference type="SUPFAM" id="SSF53223">
    <property type="entry name" value="Aminoacid dehydrogenase-like, N-terminal domain"/>
    <property type="match status" value="1"/>
</dbReference>
<dbReference type="EMBL" id="JAJBZT010000005">
    <property type="protein sequence ID" value="MCB6184114.1"/>
    <property type="molecule type" value="Genomic_DNA"/>
</dbReference>
<feature type="binding site" evidence="8">
    <location>
        <position position="218"/>
    </location>
    <ligand>
        <name>shikimate</name>
        <dbReference type="ChEBI" id="CHEBI:36208"/>
    </ligand>
</feature>
<dbReference type="InterPro" id="IPR011342">
    <property type="entry name" value="Shikimate_DH"/>
</dbReference>
<comment type="similarity">
    <text evidence="8">Belongs to the shikimate dehydrogenase family.</text>
</comment>
<feature type="binding site" evidence="8">
    <location>
        <position position="247"/>
    </location>
    <ligand>
        <name>shikimate</name>
        <dbReference type="ChEBI" id="CHEBI:36208"/>
    </ligand>
</feature>
<dbReference type="InterPro" id="IPR041121">
    <property type="entry name" value="SDH_C"/>
</dbReference>
<feature type="domain" description="SDH C-terminal" evidence="11">
    <location>
        <begin position="240"/>
        <end position="264"/>
    </location>
</feature>
<dbReference type="NCBIfam" id="TIGR00507">
    <property type="entry name" value="aroE"/>
    <property type="match status" value="1"/>
</dbReference>
<evidence type="ECO:0000256" key="2">
    <source>
        <dbReference type="ARBA" id="ARBA00012962"/>
    </source>
</evidence>
<keyword evidence="4 8" id="KW-0521">NADP</keyword>
<comment type="function">
    <text evidence="8">Involved in the biosynthesis of the chorismate, which leads to the biosynthesis of aromatic amino acids. Catalyzes the reversible NADPH linked reduction of 3-dehydroshikimate (DHSA) to yield shikimate (SA).</text>
</comment>
<dbReference type="Proteomes" id="UP001165395">
    <property type="component" value="Unassembled WGS sequence"/>
</dbReference>
<evidence type="ECO:0000256" key="8">
    <source>
        <dbReference type="HAMAP-Rule" id="MF_00222"/>
    </source>
</evidence>
<feature type="binding site" evidence="8">
    <location>
        <begin position="15"/>
        <end position="17"/>
    </location>
    <ligand>
        <name>shikimate</name>
        <dbReference type="ChEBI" id="CHEBI:36208"/>
    </ligand>
</feature>
<dbReference type="InterPro" id="IPR022893">
    <property type="entry name" value="Shikimate_DH_fam"/>
</dbReference>
<dbReference type="Pfam" id="PF01488">
    <property type="entry name" value="Shikimate_DH"/>
    <property type="match status" value="1"/>
</dbReference>
<feature type="binding site" evidence="8">
    <location>
        <position position="90"/>
    </location>
    <ligand>
        <name>shikimate</name>
        <dbReference type="ChEBI" id="CHEBI:36208"/>
    </ligand>
</feature>
<evidence type="ECO:0000256" key="1">
    <source>
        <dbReference type="ARBA" id="ARBA00004871"/>
    </source>
</evidence>
<feature type="domain" description="Shikimate dehydrogenase substrate binding N-terminal" evidence="10">
    <location>
        <begin position="7"/>
        <end position="92"/>
    </location>
</feature>
<keyword evidence="5 8" id="KW-0560">Oxidoreductase</keyword>
<dbReference type="HAMAP" id="MF_00222">
    <property type="entry name" value="Shikimate_DH_AroE"/>
    <property type="match status" value="1"/>
</dbReference>
<protein>
    <recommendedName>
        <fullName evidence="2 8">Shikimate dehydrogenase (NADP(+))</fullName>
        <shortName evidence="8">SDH</shortName>
        <ecNumber evidence="2 8">1.1.1.25</ecNumber>
    </recommendedName>
</protein>
<feature type="binding site" evidence="8">
    <location>
        <position position="240"/>
    </location>
    <ligand>
        <name>NADP(+)</name>
        <dbReference type="ChEBI" id="CHEBI:58349"/>
    </ligand>
</feature>
<evidence type="ECO:0000259" key="10">
    <source>
        <dbReference type="Pfam" id="PF08501"/>
    </source>
</evidence>
<keyword evidence="3 8" id="KW-0028">Amino-acid biosynthesis</keyword>
<dbReference type="NCBIfam" id="NF001310">
    <property type="entry name" value="PRK00258.1-2"/>
    <property type="match status" value="1"/>
</dbReference>
<feature type="binding site" evidence="8">
    <location>
        <begin position="130"/>
        <end position="134"/>
    </location>
    <ligand>
        <name>NADP(+)</name>
        <dbReference type="ChEBI" id="CHEBI:58349"/>
    </ligand>
</feature>
<reference evidence="12" key="1">
    <citation type="submission" date="2021-10" db="EMBL/GenBank/DDBJ databases">
        <title>The complete genome sequence of Leeia sp. TBRC 13508.</title>
        <authorList>
            <person name="Charoenyingcharoen P."/>
            <person name="Yukphan P."/>
        </authorList>
    </citation>
    <scope>NUCLEOTIDE SEQUENCE</scope>
    <source>
        <strain evidence="12">TBRC 13508</strain>
    </source>
</reference>
<evidence type="ECO:0000256" key="7">
    <source>
        <dbReference type="ARBA" id="ARBA00049442"/>
    </source>
</evidence>
<dbReference type="EC" id="1.1.1.25" evidence="2 8"/>
<evidence type="ECO:0000256" key="3">
    <source>
        <dbReference type="ARBA" id="ARBA00022605"/>
    </source>
</evidence>
<dbReference type="Gene3D" id="3.40.50.10860">
    <property type="entry name" value="Leucine Dehydrogenase, chain A, domain 1"/>
    <property type="match status" value="1"/>
</dbReference>
<dbReference type="PANTHER" id="PTHR21089">
    <property type="entry name" value="SHIKIMATE DEHYDROGENASE"/>
    <property type="match status" value="1"/>
</dbReference>
<dbReference type="InterPro" id="IPR046346">
    <property type="entry name" value="Aminoacid_DH-like_N_sf"/>
</dbReference>
<keyword evidence="6 8" id="KW-0057">Aromatic amino acid biosynthesis</keyword>
<dbReference type="SUPFAM" id="SSF51735">
    <property type="entry name" value="NAD(P)-binding Rossmann-fold domains"/>
    <property type="match status" value="1"/>
</dbReference>
<evidence type="ECO:0000313" key="13">
    <source>
        <dbReference type="Proteomes" id="UP001165395"/>
    </source>
</evidence>
<evidence type="ECO:0000313" key="12">
    <source>
        <dbReference type="EMBL" id="MCB6184114.1"/>
    </source>
</evidence>
<feature type="binding site" evidence="8">
    <location>
        <position position="62"/>
    </location>
    <ligand>
        <name>shikimate</name>
        <dbReference type="ChEBI" id="CHEBI:36208"/>
    </ligand>
</feature>
<dbReference type="PANTHER" id="PTHR21089:SF1">
    <property type="entry name" value="BIFUNCTIONAL 3-DEHYDROQUINATE DEHYDRATASE_SHIKIMATE DEHYDROGENASE, CHLOROPLASTIC"/>
    <property type="match status" value="1"/>
</dbReference>
<dbReference type="InterPro" id="IPR036291">
    <property type="entry name" value="NAD(P)-bd_dom_sf"/>
</dbReference>
<comment type="catalytic activity">
    <reaction evidence="7 8">
        <text>shikimate + NADP(+) = 3-dehydroshikimate + NADPH + H(+)</text>
        <dbReference type="Rhea" id="RHEA:17737"/>
        <dbReference type="ChEBI" id="CHEBI:15378"/>
        <dbReference type="ChEBI" id="CHEBI:16630"/>
        <dbReference type="ChEBI" id="CHEBI:36208"/>
        <dbReference type="ChEBI" id="CHEBI:57783"/>
        <dbReference type="ChEBI" id="CHEBI:58349"/>
        <dbReference type="EC" id="1.1.1.25"/>
    </reaction>
</comment>
<accession>A0ABS8D7E8</accession>
<dbReference type="InterPro" id="IPR013708">
    <property type="entry name" value="Shikimate_DH-bd_N"/>
</dbReference>
<dbReference type="GO" id="GO:0004764">
    <property type="term" value="F:shikimate 3-dehydrogenase (NADP+) activity"/>
    <property type="evidence" value="ECO:0007669"/>
    <property type="project" value="UniProtKB-EC"/>
</dbReference>
<dbReference type="CDD" id="cd01065">
    <property type="entry name" value="NAD_bind_Shikimate_DH"/>
    <property type="match status" value="1"/>
</dbReference>
<comment type="pathway">
    <text evidence="1 8">Metabolic intermediate biosynthesis; chorismate biosynthesis; chorismate from D-erythrose 4-phosphate and phosphoenolpyruvate: step 4/7.</text>
</comment>
<dbReference type="Pfam" id="PF08501">
    <property type="entry name" value="Shikimate_dh_N"/>
    <property type="match status" value="1"/>
</dbReference>
<name>A0ABS8D7E8_9NEIS</name>
<dbReference type="Pfam" id="PF18317">
    <property type="entry name" value="SDH_C"/>
    <property type="match status" value="1"/>
</dbReference>
<comment type="caution">
    <text evidence="12">The sequence shown here is derived from an EMBL/GenBank/DDBJ whole genome shotgun (WGS) entry which is preliminary data.</text>
</comment>
<organism evidence="12 13">
    <name type="scientific">Leeia speluncae</name>
    <dbReference type="NCBI Taxonomy" id="2884804"/>
    <lineage>
        <taxon>Bacteria</taxon>
        <taxon>Pseudomonadati</taxon>
        <taxon>Pseudomonadota</taxon>
        <taxon>Betaproteobacteria</taxon>
        <taxon>Neisseriales</taxon>
        <taxon>Leeiaceae</taxon>
        <taxon>Leeia</taxon>
    </lineage>
</organism>
<feature type="binding site" evidence="8">
    <location>
        <position position="216"/>
    </location>
    <ligand>
        <name>NADP(+)</name>
        <dbReference type="ChEBI" id="CHEBI:58349"/>
    </ligand>
</feature>
<feature type="domain" description="Quinate/shikimate 5-dehydrogenase/glutamyl-tRNA reductase" evidence="9">
    <location>
        <begin position="118"/>
        <end position="194"/>
    </location>
</feature>
<feature type="active site" description="Proton acceptor" evidence="8">
    <location>
        <position position="66"/>
    </location>
</feature>
<keyword evidence="13" id="KW-1185">Reference proteome</keyword>
<dbReference type="RefSeq" id="WP_227180913.1">
    <property type="nucleotide sequence ID" value="NZ_JAJBZT010000005.1"/>
</dbReference>
<feature type="binding site" evidence="8">
    <location>
        <position position="81"/>
    </location>
    <ligand>
        <name>NADP(+)</name>
        <dbReference type="ChEBI" id="CHEBI:58349"/>
    </ligand>
</feature>
<dbReference type="Gene3D" id="3.40.50.720">
    <property type="entry name" value="NAD(P)-binding Rossmann-like Domain"/>
    <property type="match status" value="1"/>
</dbReference>
<sequence>MTDRYAVVGNPIAHSKSPIIHAIFAKATNQDLTYDRLLAPLDGFLKEIDLFKSTGGCGLNITVPFKLEAFEYAATQGRLTERAQLAGAVNTLHFSDTGVIGDNTDGAGLVRDITINQATSLTGKRVLLIGAGGASRGALGPILDEQPGKLVIVNRTKAKAEELAELCKSEIVSGIGFDELTEHYDIIINASSSSLSAEKLPLPTTVFEACELAYDMMYAAEPTIFMQQAATAGAKKTIDGIGMLIEQAAEAFYVWRHVRPPTTSVFETLRPST</sequence>
<evidence type="ECO:0000256" key="5">
    <source>
        <dbReference type="ARBA" id="ARBA00023002"/>
    </source>
</evidence>
<feature type="binding site" evidence="8">
    <location>
        <position position="105"/>
    </location>
    <ligand>
        <name>shikimate</name>
        <dbReference type="ChEBI" id="CHEBI:36208"/>
    </ligand>
</feature>
<evidence type="ECO:0000259" key="11">
    <source>
        <dbReference type="Pfam" id="PF18317"/>
    </source>
</evidence>
<proteinExistence type="inferred from homology"/>
<evidence type="ECO:0000256" key="6">
    <source>
        <dbReference type="ARBA" id="ARBA00023141"/>
    </source>
</evidence>
<feature type="binding site" evidence="8">
    <location>
        <begin position="154"/>
        <end position="159"/>
    </location>
    <ligand>
        <name>NADP(+)</name>
        <dbReference type="ChEBI" id="CHEBI:58349"/>
    </ligand>
</feature>
<dbReference type="InterPro" id="IPR006151">
    <property type="entry name" value="Shikm_DH/Glu-tRNA_Rdtase"/>
</dbReference>